<evidence type="ECO:0008006" key="3">
    <source>
        <dbReference type="Google" id="ProtNLM"/>
    </source>
</evidence>
<evidence type="ECO:0000313" key="2">
    <source>
        <dbReference type="Proteomes" id="UP000193925"/>
    </source>
</evidence>
<dbReference type="EMBL" id="LT841305">
    <property type="protein sequence ID" value="SMH65688.1"/>
    <property type="molecule type" value="Genomic_DNA"/>
</dbReference>
<keyword evidence="2" id="KW-1185">Reference proteome</keyword>
<dbReference type="Proteomes" id="UP000193925">
    <property type="component" value="Chromosome AFERRI"/>
</dbReference>
<sequence>MVGRRLKTVIQYRYSSERIQPKVNGVYCSKKTWAAASTQAVLASGRYVNNVVFLRYNNLIAS</sequence>
<gene>
    <name evidence="1" type="ORF">AFERRI_20471</name>
</gene>
<organism evidence="1 2">
    <name type="scientific">Acidithiobacillus ferrivorans</name>
    <dbReference type="NCBI Taxonomy" id="160808"/>
    <lineage>
        <taxon>Bacteria</taxon>
        <taxon>Pseudomonadati</taxon>
        <taxon>Pseudomonadota</taxon>
        <taxon>Acidithiobacillia</taxon>
        <taxon>Acidithiobacillales</taxon>
        <taxon>Acidithiobacillaceae</taxon>
        <taxon>Acidithiobacillus</taxon>
    </lineage>
</organism>
<protein>
    <recommendedName>
        <fullName evidence="3">Transposase</fullName>
    </recommendedName>
</protein>
<evidence type="ECO:0000313" key="1">
    <source>
        <dbReference type="EMBL" id="SMH65688.1"/>
    </source>
</evidence>
<name>A0ABY1MPK6_9PROT</name>
<reference evidence="1 2" key="1">
    <citation type="submission" date="2017-03" db="EMBL/GenBank/DDBJ databases">
        <authorList>
            <person name="Regsiter A."/>
            <person name="William W."/>
        </authorList>
    </citation>
    <scope>NUCLEOTIDE SEQUENCE [LARGE SCALE GENOMIC DNA]</scope>
    <source>
        <strain evidence="1">PRJEB5721</strain>
    </source>
</reference>
<accession>A0ABY1MPK6</accession>
<proteinExistence type="predicted"/>